<dbReference type="SUPFAM" id="SSF52200">
    <property type="entry name" value="Toll/Interleukin receptor TIR domain"/>
    <property type="match status" value="1"/>
</dbReference>
<dbReference type="PANTHER" id="PTHR11017:SF564">
    <property type="entry name" value="DISEASE RESISTANCE PROTEIN (TIR-NBS CLASS)"/>
    <property type="match status" value="1"/>
</dbReference>
<name>A0A1J3JGD8_NOCCA</name>
<dbReference type="GO" id="GO:0007165">
    <property type="term" value="P:signal transduction"/>
    <property type="evidence" value="ECO:0007669"/>
    <property type="project" value="InterPro"/>
</dbReference>
<dbReference type="EMBL" id="GEVM01014818">
    <property type="protein sequence ID" value="JAU91120.1"/>
    <property type="molecule type" value="Transcribed_RNA"/>
</dbReference>
<dbReference type="Pfam" id="PF01582">
    <property type="entry name" value="TIR"/>
    <property type="match status" value="1"/>
</dbReference>
<dbReference type="InterPro" id="IPR002182">
    <property type="entry name" value="NB-ARC"/>
</dbReference>
<dbReference type="GO" id="GO:0006952">
    <property type="term" value="P:defense response"/>
    <property type="evidence" value="ECO:0007669"/>
    <property type="project" value="InterPro"/>
</dbReference>
<dbReference type="InterPro" id="IPR027417">
    <property type="entry name" value="P-loop_NTPase"/>
</dbReference>
<dbReference type="PANTHER" id="PTHR11017">
    <property type="entry name" value="LEUCINE-RICH REPEAT-CONTAINING PROTEIN"/>
    <property type="match status" value="1"/>
</dbReference>
<dbReference type="InterPro" id="IPR044974">
    <property type="entry name" value="Disease_R_plants"/>
</dbReference>
<dbReference type="InterPro" id="IPR042197">
    <property type="entry name" value="Apaf_helical"/>
</dbReference>
<dbReference type="SMART" id="SM00255">
    <property type="entry name" value="TIR"/>
    <property type="match status" value="1"/>
</dbReference>
<dbReference type="PROSITE" id="PS50104">
    <property type="entry name" value="TIR"/>
    <property type="match status" value="1"/>
</dbReference>
<protein>
    <submittedName>
        <fullName evidence="2">Putative disease resistance protein</fullName>
    </submittedName>
</protein>
<dbReference type="Gene3D" id="1.10.8.430">
    <property type="entry name" value="Helical domain of apoptotic protease-activating factors"/>
    <property type="match status" value="1"/>
</dbReference>
<evidence type="ECO:0000259" key="1">
    <source>
        <dbReference type="PROSITE" id="PS50104"/>
    </source>
</evidence>
<evidence type="ECO:0000313" key="2">
    <source>
        <dbReference type="EMBL" id="JAU91120.1"/>
    </source>
</evidence>
<feature type="domain" description="TIR" evidence="1">
    <location>
        <begin position="2"/>
        <end position="160"/>
    </location>
</feature>
<dbReference type="Gene3D" id="3.40.50.300">
    <property type="entry name" value="P-loop containing nucleotide triphosphate hydrolases"/>
    <property type="match status" value="1"/>
</dbReference>
<dbReference type="Gene3D" id="3.40.50.10140">
    <property type="entry name" value="Toll/interleukin-1 receptor homology (TIR) domain"/>
    <property type="match status" value="1"/>
</dbReference>
<dbReference type="PRINTS" id="PR00364">
    <property type="entry name" value="DISEASERSIST"/>
</dbReference>
<dbReference type="SUPFAM" id="SSF52540">
    <property type="entry name" value="P-loop containing nucleoside triphosphate hydrolases"/>
    <property type="match status" value="1"/>
</dbReference>
<dbReference type="Pfam" id="PF00931">
    <property type="entry name" value="NB-ARC"/>
    <property type="match status" value="1"/>
</dbReference>
<proteinExistence type="predicted"/>
<organism evidence="2">
    <name type="scientific">Noccaea caerulescens</name>
    <name type="common">Alpine penny-cress</name>
    <name type="synonym">Thlaspi caerulescens</name>
    <dbReference type="NCBI Taxonomy" id="107243"/>
    <lineage>
        <taxon>Eukaryota</taxon>
        <taxon>Viridiplantae</taxon>
        <taxon>Streptophyta</taxon>
        <taxon>Embryophyta</taxon>
        <taxon>Tracheophyta</taxon>
        <taxon>Spermatophyta</taxon>
        <taxon>Magnoliopsida</taxon>
        <taxon>eudicotyledons</taxon>
        <taxon>Gunneridae</taxon>
        <taxon>Pentapetalae</taxon>
        <taxon>rosids</taxon>
        <taxon>malvids</taxon>
        <taxon>Brassicales</taxon>
        <taxon>Brassicaceae</taxon>
        <taxon>Coluteocarpeae</taxon>
        <taxon>Noccaea</taxon>
    </lineage>
</organism>
<sequence length="466" mass="52950">MMKNDVFLIFRGEQTRKTFLSHLLNSLKKKDISTFTSSESSHVSFQALQASLVAVPVISKDQASLDLWVDHLADIIECEKKGTLTAVPVFFQLDSSDVIEMLRTAGKKAQSMHDPKRKTLEVVKMWIDGHVINKSGFHSSDCKDDSELVGKVTSFVSDILSSSTSRDQTSTGLSPSRSCKLADAVRLDPSVTRHGLRFWRRLEDYPDIMRSLRLKNLHALMLRAKSPVIGVCGIEGVGKTSLVRHIYDDISRHFQHHFFIKNRIRSETNSLVTDLAREALKESSFHGSSIHAIKEMIRHRKVLLVADGMDDSKQLKGLVKDASWFGPGSRIIVITQDRSLLTECGVKQIYELECPKYEEALAFFSEFAFRQRNPLPDFEDLSFRAVQVSNRLPLALKMLGSFLCDKEKDEWVSTLRRLEASHNDYATEVCRNLRADDNAPRRPMKVDQNIGVDEENRSPFYRFALK</sequence>
<dbReference type="AlphaFoldDB" id="A0A1J3JGD8"/>
<dbReference type="InterPro" id="IPR035897">
    <property type="entry name" value="Toll_tir_struct_dom_sf"/>
</dbReference>
<dbReference type="InterPro" id="IPR000157">
    <property type="entry name" value="TIR_dom"/>
</dbReference>
<gene>
    <name evidence="2" type="ORF">MP_TR18614_c0_g1_i1_g.53100</name>
</gene>
<reference evidence="2" key="1">
    <citation type="submission" date="2016-07" db="EMBL/GenBank/DDBJ databases">
        <title>De novo transcriptome assembly of four accessions of the metal hyperaccumulator plant Noccaea caerulescens.</title>
        <authorList>
            <person name="Blande D."/>
            <person name="Halimaa P."/>
            <person name="Tervahauta A.I."/>
            <person name="Aarts M.G."/>
            <person name="Karenlampi S.O."/>
        </authorList>
    </citation>
    <scope>NUCLEOTIDE SEQUENCE</scope>
</reference>
<accession>A0A1J3JGD8</accession>
<dbReference type="GO" id="GO:0043531">
    <property type="term" value="F:ADP binding"/>
    <property type="evidence" value="ECO:0007669"/>
    <property type="project" value="InterPro"/>
</dbReference>